<accession>A0A939G135</accession>
<gene>
    <name evidence="1" type="ORF">J2I48_05700</name>
</gene>
<dbReference type="Proteomes" id="UP000664795">
    <property type="component" value="Unassembled WGS sequence"/>
</dbReference>
<dbReference type="AlphaFoldDB" id="A0A939G135"/>
<evidence type="ECO:0000313" key="2">
    <source>
        <dbReference type="Proteomes" id="UP000664795"/>
    </source>
</evidence>
<organism evidence="1 2">
    <name type="scientific">Fibrella aquatilis</name>
    <dbReference type="NCBI Taxonomy" id="2817059"/>
    <lineage>
        <taxon>Bacteria</taxon>
        <taxon>Pseudomonadati</taxon>
        <taxon>Bacteroidota</taxon>
        <taxon>Cytophagia</taxon>
        <taxon>Cytophagales</taxon>
        <taxon>Spirosomataceae</taxon>
        <taxon>Fibrella</taxon>
    </lineage>
</organism>
<evidence type="ECO:0000313" key="1">
    <source>
        <dbReference type="EMBL" id="MBO0930477.1"/>
    </source>
</evidence>
<proteinExistence type="predicted"/>
<comment type="caution">
    <text evidence="1">The sequence shown here is derived from an EMBL/GenBank/DDBJ whole genome shotgun (WGS) entry which is preliminary data.</text>
</comment>
<reference evidence="1 2" key="1">
    <citation type="submission" date="2021-03" db="EMBL/GenBank/DDBJ databases">
        <title>Fibrella sp. HMF5036 genome sequencing and assembly.</title>
        <authorList>
            <person name="Kang H."/>
            <person name="Kim H."/>
            <person name="Bae S."/>
            <person name="Joh K."/>
        </authorList>
    </citation>
    <scope>NUCLEOTIDE SEQUENCE [LARGE SCALE GENOMIC DNA]</scope>
    <source>
        <strain evidence="1 2">HMF5036</strain>
    </source>
</reference>
<dbReference type="EMBL" id="JAFMYU010000003">
    <property type="protein sequence ID" value="MBO0930477.1"/>
    <property type="molecule type" value="Genomic_DNA"/>
</dbReference>
<keyword evidence="2" id="KW-1185">Reference proteome</keyword>
<name>A0A939G135_9BACT</name>
<sequence length="366" mass="41629">MLVAMTLGITMAFAQTDTTTTKQTGAKKKAKATGVATVRPLFAADEPLSFTLSAQMQRIVRDRTKPSPKAPVTRHPARLTYSATPSDSIVALPLDLVVRGNFRRDAANCVFPPLYVDFPKKAVKGTLFAKQNKLKLVTHCREDEYVLREYLVYRLYNQLTDLSFKARLAQVTYLDSAGKRKPETHLGILLEDEDDVASRNNVAVYKNRVKSAFVDSLNMATISVFEYMIGNTDWSVVYRHNIKMVLDSTMPRPLAVPYDFDHAGLVDARYAKPAEQLSIESVRERLYRGPAYPQAMLNRVFARFRALKPTFYAFYQNEKRLSPSYIRDTIYYLDAFYKTIDNPEKARAAFQSDLDRSIQVRGMNNN</sequence>
<protein>
    <submittedName>
        <fullName evidence="1">Uncharacterized protein</fullName>
    </submittedName>
</protein>